<dbReference type="EMBL" id="UINC01001742">
    <property type="protein sequence ID" value="SUZ87844.1"/>
    <property type="molecule type" value="Genomic_DNA"/>
</dbReference>
<keyword evidence="1" id="KW-0812">Transmembrane</keyword>
<keyword evidence="1" id="KW-1133">Transmembrane helix</keyword>
<feature type="transmembrane region" description="Helical" evidence="1">
    <location>
        <begin position="64"/>
        <end position="83"/>
    </location>
</feature>
<proteinExistence type="predicted"/>
<sequence length="99" mass="11140">MIELLTWMPALVLPGAALIQLVQLWKTHNPGGVSVLSWLMFGVANIGAYFLFAETGGGYLDIRAILAFLLTSVLNFWVVWTVLKYRIKPDEKNESEKDE</sequence>
<gene>
    <name evidence="2" type="ORF">METZ01_LOCUS40698</name>
</gene>
<accession>A0A381R9F1</accession>
<feature type="transmembrane region" description="Helical" evidence="1">
    <location>
        <begin position="32"/>
        <end position="52"/>
    </location>
</feature>
<name>A0A381R9F1_9ZZZZ</name>
<dbReference type="Gene3D" id="1.20.1280.290">
    <property type="match status" value="1"/>
</dbReference>
<reference evidence="2" key="1">
    <citation type="submission" date="2018-05" db="EMBL/GenBank/DDBJ databases">
        <authorList>
            <person name="Lanie J.A."/>
            <person name="Ng W.-L."/>
            <person name="Kazmierczak K.M."/>
            <person name="Andrzejewski T.M."/>
            <person name="Davidsen T.M."/>
            <person name="Wayne K.J."/>
            <person name="Tettelin H."/>
            <person name="Glass J.I."/>
            <person name="Rusch D."/>
            <person name="Podicherti R."/>
            <person name="Tsui H.-C.T."/>
            <person name="Winkler M.E."/>
        </authorList>
    </citation>
    <scope>NUCLEOTIDE SEQUENCE</scope>
</reference>
<keyword evidence="1" id="KW-0472">Membrane</keyword>
<organism evidence="2">
    <name type="scientific">marine metagenome</name>
    <dbReference type="NCBI Taxonomy" id="408172"/>
    <lineage>
        <taxon>unclassified sequences</taxon>
        <taxon>metagenomes</taxon>
        <taxon>ecological metagenomes</taxon>
    </lineage>
</organism>
<feature type="transmembrane region" description="Helical" evidence="1">
    <location>
        <begin position="6"/>
        <end position="25"/>
    </location>
</feature>
<dbReference type="AlphaFoldDB" id="A0A381R9F1"/>
<evidence type="ECO:0008006" key="3">
    <source>
        <dbReference type="Google" id="ProtNLM"/>
    </source>
</evidence>
<evidence type="ECO:0000256" key="1">
    <source>
        <dbReference type="SAM" id="Phobius"/>
    </source>
</evidence>
<evidence type="ECO:0000313" key="2">
    <source>
        <dbReference type="EMBL" id="SUZ87844.1"/>
    </source>
</evidence>
<protein>
    <recommendedName>
        <fullName evidence="3">PQ-loop repeat-containing protein</fullName>
    </recommendedName>
</protein>